<dbReference type="OrthoDB" id="34743at2157"/>
<feature type="transmembrane region" description="Helical" evidence="5">
    <location>
        <begin position="278"/>
        <end position="300"/>
    </location>
</feature>
<proteinExistence type="predicted"/>
<evidence type="ECO:0000313" key="6">
    <source>
        <dbReference type="EMBL" id="AWR98171.1"/>
    </source>
</evidence>
<feature type="transmembrane region" description="Helical" evidence="5">
    <location>
        <begin position="235"/>
        <end position="257"/>
    </location>
</feature>
<accession>A0A2U9IQ73</accession>
<gene>
    <name evidence="6" type="ORF">DFR86_00910</name>
</gene>
<dbReference type="KEGG" id="asul:DFR86_00910"/>
<keyword evidence="3 5" id="KW-1133">Transmembrane helix</keyword>
<dbReference type="Proteomes" id="UP000248410">
    <property type="component" value="Chromosome"/>
</dbReference>
<feature type="transmembrane region" description="Helical" evidence="5">
    <location>
        <begin position="403"/>
        <end position="420"/>
    </location>
</feature>
<protein>
    <submittedName>
        <fullName evidence="6">Polysaccharide biosynthesis protein</fullName>
    </submittedName>
</protein>
<dbReference type="GeneID" id="36836485"/>
<feature type="transmembrane region" description="Helical" evidence="5">
    <location>
        <begin position="312"/>
        <end position="337"/>
    </location>
</feature>
<feature type="transmembrane region" description="Helical" evidence="5">
    <location>
        <begin position="134"/>
        <end position="151"/>
    </location>
</feature>
<evidence type="ECO:0000256" key="1">
    <source>
        <dbReference type="ARBA" id="ARBA00004141"/>
    </source>
</evidence>
<evidence type="ECO:0000256" key="3">
    <source>
        <dbReference type="ARBA" id="ARBA00022989"/>
    </source>
</evidence>
<dbReference type="PANTHER" id="PTHR43424:SF1">
    <property type="entry name" value="LOCUS PUTATIVE PROTEIN 1-RELATED"/>
    <property type="match status" value="1"/>
</dbReference>
<feature type="transmembrane region" description="Helical" evidence="5">
    <location>
        <begin position="106"/>
        <end position="127"/>
    </location>
</feature>
<comment type="subcellular location">
    <subcellularLocation>
        <location evidence="1">Membrane</location>
        <topology evidence="1">Multi-pass membrane protein</topology>
    </subcellularLocation>
</comment>
<feature type="transmembrane region" description="Helical" evidence="5">
    <location>
        <begin position="426"/>
        <end position="443"/>
    </location>
</feature>
<evidence type="ECO:0000256" key="4">
    <source>
        <dbReference type="ARBA" id="ARBA00023136"/>
    </source>
</evidence>
<dbReference type="RefSeq" id="WP_110381047.1">
    <property type="nucleotide sequence ID" value="NZ_CP029288.2"/>
</dbReference>
<sequence length="466" mass="52356">MNPIVNALKNLSVTTVNVIVALIFFIITAKITNPSFFGKVAIIQLLEVITTSFFALLNSSIITREVSYMYAKKEINKRFISTVLLTPLVISPSFLILLLFPNYVKLAIPYLILYLYNMYSGGIMYGLNKYTENAISGIAFLVIRWVVSIIAVLQHNIYLLVEIWLIGGIFSTTFNTIMINKAVRGLQLSFYIEYFKKIFKEGLVLYLSSVSGFLAGQGDRVTTAYLLGSYYLGIYQFAALVASVPNMIIGGVSGVILPSASYYKALGKDELSISRLSFKVISLLTFLLVILAVPFAYYLIPKLFPDYQSGIYALIILLLATTLPQPIGVLTTFLIAFKKSLRPYLYLSFINATSVLLTSYLLIPRIGIIGGAISQLIVAILSSSFTLYYVISNRVFHPTRREMVILSMIPLLFAYELFIDPPFLDFILLIMFVLFFKLGRVFSQEEKKIIVNFSPSLLKKIINFLL</sequence>
<dbReference type="EMBL" id="CP029288">
    <property type="protein sequence ID" value="AWR98171.1"/>
    <property type="molecule type" value="Genomic_DNA"/>
</dbReference>
<keyword evidence="4 5" id="KW-0472">Membrane</keyword>
<feature type="transmembrane region" description="Helical" evidence="5">
    <location>
        <begin position="79"/>
        <end position="100"/>
    </location>
</feature>
<feature type="transmembrane region" description="Helical" evidence="5">
    <location>
        <begin position="198"/>
        <end position="215"/>
    </location>
</feature>
<organism evidence="6 7">
    <name type="scientific">Acidianus sulfidivorans JP7</name>
    <dbReference type="NCBI Taxonomy" id="619593"/>
    <lineage>
        <taxon>Archaea</taxon>
        <taxon>Thermoproteota</taxon>
        <taxon>Thermoprotei</taxon>
        <taxon>Sulfolobales</taxon>
        <taxon>Sulfolobaceae</taxon>
        <taxon>Acidianus</taxon>
    </lineage>
</organism>
<dbReference type="InterPro" id="IPR002797">
    <property type="entry name" value="Polysacc_synth"/>
</dbReference>
<keyword evidence="2 5" id="KW-0812">Transmembrane</keyword>
<dbReference type="AlphaFoldDB" id="A0A2U9IQ73"/>
<feature type="transmembrane region" description="Helical" evidence="5">
    <location>
        <begin position="369"/>
        <end position="391"/>
    </location>
</feature>
<feature type="transmembrane region" description="Helical" evidence="5">
    <location>
        <begin position="157"/>
        <end position="177"/>
    </location>
</feature>
<feature type="transmembrane region" description="Helical" evidence="5">
    <location>
        <begin position="37"/>
        <end position="58"/>
    </location>
</feature>
<feature type="transmembrane region" description="Helical" evidence="5">
    <location>
        <begin position="344"/>
        <end position="363"/>
    </location>
</feature>
<dbReference type="Pfam" id="PF01943">
    <property type="entry name" value="Polysacc_synt"/>
    <property type="match status" value="1"/>
</dbReference>
<dbReference type="InterPro" id="IPR052556">
    <property type="entry name" value="PolySynth_Transporter"/>
</dbReference>
<reference evidence="6 7" key="1">
    <citation type="submission" date="2018-05" db="EMBL/GenBank/DDBJ databases">
        <title>Complete Genome Sequences of Extremely Thermoacidophilic, Metal-Mobilizing Type-Strain Members of the Archaeal Family Sulfolobaceae: Acidianus brierleyi DSM-1651T, Acidianus sulfidivorans DSM-18786T, Metallosphaera hakonensis DSM-7519T, and Metallosphaera prunae DSM-10039T.</title>
        <authorList>
            <person name="Counts J.A."/>
            <person name="Kelly R.M."/>
        </authorList>
    </citation>
    <scope>NUCLEOTIDE SEQUENCE [LARGE SCALE GENOMIC DNA]</scope>
    <source>
        <strain evidence="6 7">JP7</strain>
    </source>
</reference>
<evidence type="ECO:0000313" key="7">
    <source>
        <dbReference type="Proteomes" id="UP000248410"/>
    </source>
</evidence>
<keyword evidence="7" id="KW-1185">Reference proteome</keyword>
<evidence type="ECO:0000256" key="2">
    <source>
        <dbReference type="ARBA" id="ARBA00022692"/>
    </source>
</evidence>
<name>A0A2U9IQ73_9CREN</name>
<feature type="transmembrane region" description="Helical" evidence="5">
    <location>
        <begin position="12"/>
        <end position="31"/>
    </location>
</feature>
<evidence type="ECO:0000256" key="5">
    <source>
        <dbReference type="SAM" id="Phobius"/>
    </source>
</evidence>
<dbReference type="PANTHER" id="PTHR43424">
    <property type="entry name" value="LOCUS PUTATIVE PROTEIN 1-RELATED"/>
    <property type="match status" value="1"/>
</dbReference>